<protein>
    <recommendedName>
        <fullName evidence="3">ATP-dependent protease HslVU (ClpYQ), peptidase subunit</fullName>
    </recommendedName>
</protein>
<dbReference type="RefSeq" id="WP_171433037.1">
    <property type="nucleotide sequence ID" value="NZ_JABFJV010000012.1"/>
</dbReference>
<reference evidence="1 2" key="1">
    <citation type="submission" date="2020-05" db="EMBL/GenBank/DDBJ databases">
        <authorList>
            <person name="Whitworth D."/>
        </authorList>
    </citation>
    <scope>NUCLEOTIDE SEQUENCE [LARGE SCALE GENOMIC DNA]</scope>
    <source>
        <strain evidence="1 2">AB043B</strain>
    </source>
</reference>
<organism evidence="1 2">
    <name type="scientific">Corallococcus exercitus</name>
    <dbReference type="NCBI Taxonomy" id="2316736"/>
    <lineage>
        <taxon>Bacteria</taxon>
        <taxon>Pseudomonadati</taxon>
        <taxon>Myxococcota</taxon>
        <taxon>Myxococcia</taxon>
        <taxon>Myxococcales</taxon>
        <taxon>Cystobacterineae</taxon>
        <taxon>Myxococcaceae</taxon>
        <taxon>Corallococcus</taxon>
    </lineage>
</organism>
<evidence type="ECO:0000313" key="2">
    <source>
        <dbReference type="Proteomes" id="UP000563426"/>
    </source>
</evidence>
<dbReference type="EMBL" id="JABFJV010000012">
    <property type="protein sequence ID" value="NOK32324.1"/>
    <property type="molecule type" value="Genomic_DNA"/>
</dbReference>
<dbReference type="AlphaFoldDB" id="A0A7Y4KG92"/>
<gene>
    <name evidence="1" type="ORF">HMI49_03795</name>
</gene>
<accession>A0A7Y4KG92</accession>
<sequence length="178" mass="19333">MTCIAGVVHQGRVYVGGDSAGSNSWQLVVRKDPKVFRNGPYVLGFTTSFRMGQVLRHAFRPPPPPRRRSALDRFMVVDFVDALRATLKDAGFAHQENGQERGGHFLVGVSGRLFTVEDDYQVGESRDSFAAVGCGADVARGALFATKGAKPVERVRTALRAAERFNNGVRGPFLVVPG</sequence>
<dbReference type="SUPFAM" id="SSF56235">
    <property type="entry name" value="N-terminal nucleophile aminohydrolases (Ntn hydrolases)"/>
    <property type="match status" value="1"/>
</dbReference>
<name>A0A7Y4KG92_9BACT</name>
<dbReference type="Gene3D" id="3.60.20.10">
    <property type="entry name" value="Glutamine Phosphoribosylpyrophosphate, subunit 1, domain 1"/>
    <property type="match status" value="1"/>
</dbReference>
<evidence type="ECO:0008006" key="3">
    <source>
        <dbReference type="Google" id="ProtNLM"/>
    </source>
</evidence>
<comment type="caution">
    <text evidence="1">The sequence shown here is derived from an EMBL/GenBank/DDBJ whole genome shotgun (WGS) entry which is preliminary data.</text>
</comment>
<keyword evidence="2" id="KW-1185">Reference proteome</keyword>
<proteinExistence type="predicted"/>
<evidence type="ECO:0000313" key="1">
    <source>
        <dbReference type="EMBL" id="NOK32324.1"/>
    </source>
</evidence>
<dbReference type="Proteomes" id="UP000563426">
    <property type="component" value="Unassembled WGS sequence"/>
</dbReference>
<dbReference type="InterPro" id="IPR029055">
    <property type="entry name" value="Ntn_hydrolases_N"/>
</dbReference>